<dbReference type="InterPro" id="IPR005498">
    <property type="entry name" value="T4SS_VirB10/TraB/TrbI"/>
</dbReference>
<keyword evidence="2" id="KW-0472">Membrane</keyword>
<protein>
    <recommendedName>
        <fullName evidence="5">Conjugal transfer protein TraB</fullName>
    </recommendedName>
</protein>
<keyword evidence="1" id="KW-0175">Coiled coil</keyword>
<evidence type="ECO:0000313" key="4">
    <source>
        <dbReference type="Proteomes" id="UP000524246"/>
    </source>
</evidence>
<evidence type="ECO:0008006" key="5">
    <source>
        <dbReference type="Google" id="ProtNLM"/>
    </source>
</evidence>
<name>A0A7X9FSC0_9DELT</name>
<dbReference type="CDD" id="cd16430">
    <property type="entry name" value="TraB"/>
    <property type="match status" value="1"/>
</dbReference>
<keyword evidence="2" id="KW-0812">Transmembrane</keyword>
<proteinExistence type="predicted"/>
<gene>
    <name evidence="3" type="ORF">GYA55_09165</name>
</gene>
<dbReference type="Pfam" id="PF03743">
    <property type="entry name" value="TrbI"/>
    <property type="match status" value="1"/>
</dbReference>
<reference evidence="3 4" key="1">
    <citation type="journal article" date="2020" name="Biotechnol. Biofuels">
        <title>New insights from the biogas microbiome by comprehensive genome-resolved metagenomics of nearly 1600 species originating from multiple anaerobic digesters.</title>
        <authorList>
            <person name="Campanaro S."/>
            <person name="Treu L."/>
            <person name="Rodriguez-R L.M."/>
            <person name="Kovalovszki A."/>
            <person name="Ziels R.M."/>
            <person name="Maus I."/>
            <person name="Zhu X."/>
            <person name="Kougias P.G."/>
            <person name="Basile A."/>
            <person name="Luo G."/>
            <person name="Schluter A."/>
            <person name="Konstantinidis K.T."/>
            <person name="Angelidaki I."/>
        </authorList>
    </citation>
    <scope>NUCLEOTIDE SEQUENCE [LARGE SCALE GENOMIC DNA]</scope>
    <source>
        <strain evidence="3">AS27yjCOA_65</strain>
    </source>
</reference>
<sequence length="388" mass="41875">MKQKIQDFLLRLQSEKKMQFIVGAVVIGLALMFLFPSEQKRVKRPIATKEVKTAKLTDNESYNDLLTRLAPDIQKQENKINQIEDKLSGLDKKIDENSDRVAEIFKKLMEKMQQSQQQQGIAQSGTEVSAPPPIDVPDMGTSMGGGMQQISEMESFVNEQQDIAPPVKTGPEASAFIGAGDSVRVKLLAGVNAPTDGTPYPVVLKLCGDVYGPDGSALPLGEARLIAAAQGSITDSRALFRLTSLNLRLPDGRRIVKRVDGWVVGEDGIRGMQGVLIDPLGKAIGGAMMAGAVQGFGSALEMNNVSIQDGGIFGTETWNVTGNPWEFALGRSIKEGANEWSDIIKDRVKNMVPVVQVLSGREATAVFAKSVSIKGLYEVLTQGDESGE</sequence>
<comment type="caution">
    <text evidence="3">The sequence shown here is derived from an EMBL/GenBank/DDBJ whole genome shotgun (WGS) entry which is preliminary data.</text>
</comment>
<keyword evidence="2" id="KW-1133">Transmembrane helix</keyword>
<dbReference type="EMBL" id="JAAZON010000410">
    <property type="protein sequence ID" value="NMC63322.1"/>
    <property type="molecule type" value="Genomic_DNA"/>
</dbReference>
<organism evidence="3 4">
    <name type="scientific">SAR324 cluster bacterium</name>
    <dbReference type="NCBI Taxonomy" id="2024889"/>
    <lineage>
        <taxon>Bacteria</taxon>
        <taxon>Deltaproteobacteria</taxon>
        <taxon>SAR324 cluster</taxon>
    </lineage>
</organism>
<feature type="coiled-coil region" evidence="1">
    <location>
        <begin position="73"/>
        <end position="100"/>
    </location>
</feature>
<evidence type="ECO:0000256" key="1">
    <source>
        <dbReference type="SAM" id="Coils"/>
    </source>
</evidence>
<dbReference type="AlphaFoldDB" id="A0A7X9FSC0"/>
<dbReference type="Proteomes" id="UP000524246">
    <property type="component" value="Unassembled WGS sequence"/>
</dbReference>
<evidence type="ECO:0000313" key="3">
    <source>
        <dbReference type="EMBL" id="NMC63322.1"/>
    </source>
</evidence>
<feature type="transmembrane region" description="Helical" evidence="2">
    <location>
        <begin position="20"/>
        <end position="37"/>
    </location>
</feature>
<evidence type="ECO:0000256" key="2">
    <source>
        <dbReference type="SAM" id="Phobius"/>
    </source>
</evidence>
<accession>A0A7X9FSC0</accession>